<gene>
    <name evidence="1" type="ORF">IHE45_01G064100</name>
</gene>
<comment type="caution">
    <text evidence="1">The sequence shown here is derived from an EMBL/GenBank/DDBJ whole genome shotgun (WGS) entry which is preliminary data.</text>
</comment>
<protein>
    <submittedName>
        <fullName evidence="1">C2 domain-containing protein</fullName>
    </submittedName>
</protein>
<name>A0ACB7WV72_DIOAL</name>
<dbReference type="Proteomes" id="UP000827976">
    <property type="component" value="Chromosome 1"/>
</dbReference>
<evidence type="ECO:0000313" key="2">
    <source>
        <dbReference type="Proteomes" id="UP000827976"/>
    </source>
</evidence>
<dbReference type="EMBL" id="CM037011">
    <property type="protein sequence ID" value="KAH7692393.1"/>
    <property type="molecule type" value="Genomic_DNA"/>
</dbReference>
<sequence length="213" mass="22939">MEVKKMNGQDWLALEITVLSAESLKKPSSSVLWSPAPLRTYIAFSSSASTAEHRTRVDNTGAGNPTWHDTVRVPVDPAFLHGKEESDAAVHVSVLSKRALAGPARLGWCRISPADVIDGLHAPASRRHLSYALRVGSYGGRGHGVVHLEARLVGPMVEKPARELSQPKRSAREPEPEPWWGPVVVGIPVTARGAPVTVGGCGPRGELVLWRGY</sequence>
<evidence type="ECO:0000313" key="1">
    <source>
        <dbReference type="EMBL" id="KAH7692393.1"/>
    </source>
</evidence>
<accession>A0ACB7WV72</accession>
<organism evidence="1 2">
    <name type="scientific">Dioscorea alata</name>
    <name type="common">Purple yam</name>
    <dbReference type="NCBI Taxonomy" id="55571"/>
    <lineage>
        <taxon>Eukaryota</taxon>
        <taxon>Viridiplantae</taxon>
        <taxon>Streptophyta</taxon>
        <taxon>Embryophyta</taxon>
        <taxon>Tracheophyta</taxon>
        <taxon>Spermatophyta</taxon>
        <taxon>Magnoliopsida</taxon>
        <taxon>Liliopsida</taxon>
        <taxon>Dioscoreales</taxon>
        <taxon>Dioscoreaceae</taxon>
        <taxon>Dioscorea</taxon>
    </lineage>
</organism>
<reference evidence="2" key="1">
    <citation type="journal article" date="2022" name="Nat. Commun.">
        <title>Chromosome evolution and the genetic basis of agronomically important traits in greater yam.</title>
        <authorList>
            <person name="Bredeson J.V."/>
            <person name="Lyons J.B."/>
            <person name="Oniyinde I.O."/>
            <person name="Okereke N.R."/>
            <person name="Kolade O."/>
            <person name="Nnabue I."/>
            <person name="Nwadili C.O."/>
            <person name="Hribova E."/>
            <person name="Parker M."/>
            <person name="Nwogha J."/>
            <person name="Shu S."/>
            <person name="Carlson J."/>
            <person name="Kariba R."/>
            <person name="Muthemba S."/>
            <person name="Knop K."/>
            <person name="Barton G.J."/>
            <person name="Sherwood A.V."/>
            <person name="Lopez-Montes A."/>
            <person name="Asiedu R."/>
            <person name="Jamnadass R."/>
            <person name="Muchugi A."/>
            <person name="Goodstein D."/>
            <person name="Egesi C.N."/>
            <person name="Featherston J."/>
            <person name="Asfaw A."/>
            <person name="Simpson G.G."/>
            <person name="Dolezel J."/>
            <person name="Hendre P.S."/>
            <person name="Van Deynze A."/>
            <person name="Kumar P.L."/>
            <person name="Obidiegwu J.E."/>
            <person name="Bhattacharjee R."/>
            <person name="Rokhsar D.S."/>
        </authorList>
    </citation>
    <scope>NUCLEOTIDE SEQUENCE [LARGE SCALE GENOMIC DNA]</scope>
    <source>
        <strain evidence="2">cv. TDa95/00328</strain>
    </source>
</reference>
<keyword evidence="2" id="KW-1185">Reference proteome</keyword>
<proteinExistence type="predicted"/>